<dbReference type="RefSeq" id="WP_083193548.1">
    <property type="nucleotide sequence ID" value="NZ_CP020570.1"/>
</dbReference>
<evidence type="ECO:0000259" key="2">
    <source>
        <dbReference type="Pfam" id="PF12770"/>
    </source>
</evidence>
<dbReference type="Gene3D" id="1.25.40.10">
    <property type="entry name" value="Tetratricopeptide repeat domain"/>
    <property type="match status" value="3"/>
</dbReference>
<reference evidence="3 4" key="1">
    <citation type="submission" date="2017-03" db="EMBL/GenBank/DDBJ databases">
        <title>Complete Genome Sequence of a natural compounds producer, Streptomyces violaceus S21.</title>
        <authorList>
            <person name="Zhong C."/>
            <person name="Zhao Z."/>
            <person name="Fu J."/>
            <person name="Zong G."/>
            <person name="Qin R."/>
            <person name="Cao G."/>
        </authorList>
    </citation>
    <scope>NUCLEOTIDE SEQUENCE [LARGE SCALE GENOMIC DNA]</scope>
    <source>
        <strain evidence="3 4">S21</strain>
    </source>
</reference>
<evidence type="ECO:0000313" key="4">
    <source>
        <dbReference type="Proteomes" id="UP000192445"/>
    </source>
</evidence>
<evidence type="ECO:0000313" key="3">
    <source>
        <dbReference type="EMBL" id="ARF65088.1"/>
    </source>
</evidence>
<feature type="compositionally biased region" description="Gly residues" evidence="1">
    <location>
        <begin position="1420"/>
        <end position="1429"/>
    </location>
</feature>
<sequence length="1627" mass="170276">MTEVGAAEDAAHRILRQVERVDGDPGAMAWFAGPEAGRAADDVRAGIAASGGDLWGLGVLALGYADLFRYVASGGADRTALATALFGFAAVREQDPDQVPPGLRPLYATLAGEPDGAATAPRAAYDAGVGMMAVFQQSRDPEALRGAEALLRHAAGAVSPGSAEQGVCLSDLGLVLFYGFQDGAGRQALDDAVATGRAAVACAPGNPDEQARRYGNFGHVLRNSADATGDMETLGEAVAALRRAVELSTADTPLSAYHRATLGSVLCLAADRQDEPALRTEGIALLRTALAEPGGVVADPAALLSDLGVALFAEAAEVMRDDQRTGLAEEGIAACRRAADTAPSAFERAAYLANLTLLLTGFARHTERPDLLDEAIAVARGALETVPAGHPVRAQAHFALSQALSARHAARDSPADLDEAIDQARLAARSGPADDVSRRVMIATHLAECLWKRAAWSAGYRHAPVGSGAFEAPVALLRDLAGQVSARSAERARVLWALGRCLLLPGDPDGAEEAADCFRKCLVLPAPSSDFAAGARFALGAALARCAGADAERWRGGVEEMLRGLEQLRADGPDYWDCRTEYAEALMERADRTGEPGLYEEAVVLFRDGLGRAPLSRAQDAVRRSNIGFGLMNIVTHTGRVELIDEAVAAHREAVDRSEPGDRFATHLLLGLGEALVTCGEFRSDTAALEEGITVLRRAVAASDAATFGGADCRTALGNALRNLARLSTDPASLEESVRCHREAVAMASGPPSPGALLGLGNSLGALYHRSRDTRHADEAERHYETALASPGPMAYGLRGAVLTGLGFVRWLRAVGSGDEALRDRAVAALREAVDRSPRLRAGMALTNLGSALMDRGLASGNRAWLAEAVAVLRRALDDSPPAAVERTLHLNNLAEALRCWYETVGDPAAADEAAVLLRAAMAVPQGDRGGTDLAGVNLGALLINRALLEADPRLADEARRVLEDAVARFGPGHPSRPHALQKLASAWVICAHLAEERAGAAALRALRNAEAAALDSLAATSHGHGLHGVSQMLLSTVRLARAALGEPVDLAEVARLARTCARAPDTHLGVRIRAARAWGVAAANGGDRAEGLEGCAYAVGLLPLMAPRSLARADQEARLQVSEGLASDAAALAIEAGDAGRALALLEQGRGVLLAQGLDDRTDVSRLRALAPGLAAEFERIRDRLSEPPRATSVVGTGPGGPLTPFDGAHEAAVVAEDRLSLTRRWERLLDEIRTLPGLDGFLRPPSVPELVAAAAEGPVVVVNVSRFRCDALVVTADAGIDVVPLPGLTLRDVDAWAAEYVEGVGTAYGRNGMDEAVAMMRRLSGTLGRLWATVAAPVLERLGLDAAPREGAPWHRVWWCPTGRLSFLPLHAAGRGAADSGDWVLDRAVSSYTPTVRALARARDGLAAGERGGRASTGRGGPVPGGRGRPAPLVVALEETPGAAPLPGVAREAAVLRELFPEGRLLSGPEATVAAVGRALEAHPWVHFSCHGVSELLDPSRSGLILFDGRLTVSDAAARRPGSPELAVLSACSAAQGGIRIPDEAVQLASSFQLAGYPHVIGTLWPVADKLATRLTEEFYTTLAADLDRGRALDPATALHHPVRALRDRYAQAPHLWAAHIHTGP</sequence>
<name>A0A1V0UJI7_STRVN</name>
<evidence type="ECO:0000256" key="1">
    <source>
        <dbReference type="SAM" id="MobiDB-lite"/>
    </source>
</evidence>
<dbReference type="OrthoDB" id="3206999at2"/>
<organism evidence="3 4">
    <name type="scientific">Streptomyces violaceoruber</name>
    <dbReference type="NCBI Taxonomy" id="1935"/>
    <lineage>
        <taxon>Bacteria</taxon>
        <taxon>Bacillati</taxon>
        <taxon>Actinomycetota</taxon>
        <taxon>Actinomycetes</taxon>
        <taxon>Kitasatosporales</taxon>
        <taxon>Streptomycetaceae</taxon>
        <taxon>Streptomyces</taxon>
        <taxon>Streptomyces violaceoruber group</taxon>
    </lineage>
</organism>
<protein>
    <submittedName>
        <fullName evidence="3">CHAT domain-containing protein</fullName>
    </submittedName>
</protein>
<dbReference type="EMBL" id="CP020570">
    <property type="protein sequence ID" value="ARF65088.1"/>
    <property type="molecule type" value="Genomic_DNA"/>
</dbReference>
<dbReference type="InterPro" id="IPR011990">
    <property type="entry name" value="TPR-like_helical_dom_sf"/>
</dbReference>
<dbReference type="Pfam" id="PF12770">
    <property type="entry name" value="CHAT"/>
    <property type="match status" value="1"/>
</dbReference>
<dbReference type="SUPFAM" id="SSF48452">
    <property type="entry name" value="TPR-like"/>
    <property type="match status" value="1"/>
</dbReference>
<feature type="domain" description="CHAT" evidence="2">
    <location>
        <begin position="1328"/>
        <end position="1626"/>
    </location>
</feature>
<dbReference type="InterPro" id="IPR024983">
    <property type="entry name" value="CHAT_dom"/>
</dbReference>
<dbReference type="KEGG" id="svu:B1H20_29525"/>
<feature type="region of interest" description="Disordered" evidence="1">
    <location>
        <begin position="1409"/>
        <end position="1429"/>
    </location>
</feature>
<dbReference type="STRING" id="1935.B1H20_29525"/>
<accession>A0A1V0UJI7</accession>
<gene>
    <name evidence="3" type="ORF">B1H20_29525</name>
</gene>
<dbReference type="Proteomes" id="UP000192445">
    <property type="component" value="Chromosome"/>
</dbReference>
<proteinExistence type="predicted"/>